<name>B6UHW6_MAIZE</name>
<protein>
    <submittedName>
        <fullName evidence="2">Uncharacterized protein</fullName>
    </submittedName>
</protein>
<feature type="transmembrane region" description="Helical" evidence="1">
    <location>
        <begin position="68"/>
        <end position="93"/>
    </location>
</feature>
<evidence type="ECO:0000313" key="3">
    <source>
        <dbReference type="EMBL" id="ACR35766.1"/>
    </source>
</evidence>
<proteinExistence type="evidence at transcript level"/>
<dbReference type="AlphaFoldDB" id="B6UHW6"/>
<keyword evidence="1" id="KW-0472">Membrane</keyword>
<accession>B6UHW6</accession>
<evidence type="ECO:0000256" key="1">
    <source>
        <dbReference type="SAM" id="Phobius"/>
    </source>
</evidence>
<feature type="transmembrane region" description="Helical" evidence="1">
    <location>
        <begin position="30"/>
        <end position="48"/>
    </location>
</feature>
<reference evidence="2" key="1">
    <citation type="journal article" date="2009" name="Plant Mol. Biol.">
        <title>Insights into corn genes derived from large-scale cDNA sequencing.</title>
        <authorList>
            <person name="Alexandrov N.N."/>
            <person name="Brover V.V."/>
            <person name="Freidin S."/>
            <person name="Troukhan M.E."/>
            <person name="Tatarinova T.V."/>
            <person name="Zhang H."/>
            <person name="Swaller T.J."/>
            <person name="Lu Y.P."/>
            <person name="Bouck J."/>
            <person name="Flavell R.B."/>
            <person name="Feldmann K.A."/>
        </authorList>
    </citation>
    <scope>NUCLEOTIDE SEQUENCE</scope>
</reference>
<evidence type="ECO:0000313" key="2">
    <source>
        <dbReference type="EMBL" id="ACG48949.1"/>
    </source>
</evidence>
<keyword evidence="1" id="KW-0812">Transmembrane</keyword>
<feature type="transmembrane region" description="Helical" evidence="1">
    <location>
        <begin position="197"/>
        <end position="216"/>
    </location>
</feature>
<organism evidence="2">
    <name type="scientific">Zea mays</name>
    <name type="common">Maize</name>
    <dbReference type="NCBI Taxonomy" id="4577"/>
    <lineage>
        <taxon>Eukaryota</taxon>
        <taxon>Viridiplantae</taxon>
        <taxon>Streptophyta</taxon>
        <taxon>Embryophyta</taxon>
        <taxon>Tracheophyta</taxon>
        <taxon>Spermatophyta</taxon>
        <taxon>Magnoliopsida</taxon>
        <taxon>Liliopsida</taxon>
        <taxon>Poales</taxon>
        <taxon>Poaceae</taxon>
        <taxon>PACMAD clade</taxon>
        <taxon>Panicoideae</taxon>
        <taxon>Andropogonodae</taxon>
        <taxon>Andropogoneae</taxon>
        <taxon>Tripsacinae</taxon>
        <taxon>Zea</taxon>
    </lineage>
</organism>
<dbReference type="EMBL" id="EU976831">
    <property type="protein sequence ID" value="ACG48949.1"/>
    <property type="molecule type" value="mRNA"/>
</dbReference>
<dbReference type="GeneID" id="100279112"/>
<reference evidence="3" key="2">
    <citation type="journal article" date="2009" name="PLoS Genet.">
        <title>Sequencing, mapping, and analysis of 27,455 maize full-length cDNAs.</title>
        <authorList>
            <person name="Soderlund C."/>
            <person name="Descour A."/>
            <person name="Kudrna D."/>
            <person name="Bomhoff M."/>
            <person name="Boyd L."/>
            <person name="Currie J."/>
            <person name="Angelova A."/>
            <person name="Collura K."/>
            <person name="Wissotski M."/>
            <person name="Ashley E."/>
            <person name="Morrow D."/>
            <person name="Fernandes J."/>
            <person name="Walbot V."/>
            <person name="Yu Y."/>
        </authorList>
    </citation>
    <scope>NUCLEOTIDE SEQUENCE</scope>
    <source>
        <strain evidence="3">B73</strain>
    </source>
</reference>
<sequence>MACCCPSLPRLFLVLASTVDHLFSVGTLRMAIFALVLHLLSVSIFFHFFNNFLANVFSVHVRLQWRCVLHTCACSFSLCLCFFFFFFFSFLFLQLRKTYRPPGRFAPGRTRPSASVRPFLRGRAGPRGLSRRRVRPLGWARRRRWSLPAGKKKKKLRLYQPFQELMYPDLASKSNASVNEWMFCNGIRKESQIRAPAIFLLFSVMILVHLCTFTRFKKN</sequence>
<dbReference type="RefSeq" id="NP_001145626.1">
    <property type="nucleotide sequence ID" value="NM_001152154.2"/>
</dbReference>
<dbReference type="EMBL" id="BT085413">
    <property type="protein sequence ID" value="ACR35766.1"/>
    <property type="molecule type" value="mRNA"/>
</dbReference>
<dbReference type="KEGG" id="zma:100279112"/>
<keyword evidence="1" id="KW-1133">Transmembrane helix</keyword>